<keyword evidence="1" id="KW-0472">Membrane</keyword>
<protein>
    <submittedName>
        <fullName evidence="2">Uncharacterized protein</fullName>
    </submittedName>
</protein>
<dbReference type="Proteomes" id="UP000037122">
    <property type="component" value="Unassembled WGS sequence"/>
</dbReference>
<sequence>MLIDNKSLLEAGENSLPNFEPSRKEYSKAWFFFTCILAVFTLASPLVSNELDLMVQYLPATIDAIFVDVILIFCFPFCVLFMGPLIGYKNIVLASFFFIGLWTILAHFSGHIHSDLIRHFVTVSQQVPLAGTLCIVMIFIYNFRLLGKINIFLLAVIYAVLTIGFNIALAFIPRLNWLPITYGVYGFVMVPICFFSVPRTPTIREVRLKDFCFHSTGIFGLLVVHATWREYFHGFQAVYSALFSAGCIMLGIICAAIGSLGNPLYWQETYKLLREKRREFNAKFSP</sequence>
<comment type="caution">
    <text evidence="2">The sequence shown here is derived from an EMBL/GenBank/DDBJ whole genome shotgun (WGS) entry which is preliminary data.</text>
</comment>
<evidence type="ECO:0000313" key="3">
    <source>
        <dbReference type="Proteomes" id="UP000037122"/>
    </source>
</evidence>
<evidence type="ECO:0000313" key="2">
    <source>
        <dbReference type="EMBL" id="KND95404.1"/>
    </source>
</evidence>
<accession>A0A0L0NMZ3</accession>
<keyword evidence="1" id="KW-0812">Transmembrane</keyword>
<dbReference type="VEuPathDB" id="FungiDB:B9J08_004101"/>
<feature type="transmembrane region" description="Helical" evidence="1">
    <location>
        <begin position="210"/>
        <end position="228"/>
    </location>
</feature>
<organism evidence="2 3">
    <name type="scientific">Candidozyma auris</name>
    <name type="common">Yeast</name>
    <name type="synonym">Candida auris</name>
    <dbReference type="NCBI Taxonomy" id="498019"/>
    <lineage>
        <taxon>Eukaryota</taxon>
        <taxon>Fungi</taxon>
        <taxon>Dikarya</taxon>
        <taxon>Ascomycota</taxon>
        <taxon>Saccharomycotina</taxon>
        <taxon>Pichiomycetes</taxon>
        <taxon>Metschnikowiaceae</taxon>
        <taxon>Candidozyma</taxon>
    </lineage>
</organism>
<reference evidence="3" key="1">
    <citation type="journal article" date="2015" name="BMC Genomics">
        <title>Draft genome of a commonly misdiagnosed multidrug resistant pathogen Candida auris.</title>
        <authorList>
            <person name="Chatterjee S."/>
            <person name="Alampalli S.V."/>
            <person name="Nageshan R.K."/>
            <person name="Chettiar S.T."/>
            <person name="Joshi S."/>
            <person name="Tatu U.S."/>
        </authorList>
    </citation>
    <scope>NUCLEOTIDE SEQUENCE [LARGE SCALE GENOMIC DNA]</scope>
    <source>
        <strain evidence="3">6684</strain>
    </source>
</reference>
<feature type="transmembrane region" description="Helical" evidence="1">
    <location>
        <begin position="60"/>
        <end position="83"/>
    </location>
</feature>
<dbReference type="EMBL" id="LGST01000083">
    <property type="protein sequence ID" value="KND95404.1"/>
    <property type="molecule type" value="Genomic_DNA"/>
</dbReference>
<dbReference type="VEuPathDB" id="FungiDB:QG37_08365"/>
<dbReference type="AlphaFoldDB" id="A0A0L0NMZ3"/>
<dbReference type="VEuPathDB" id="FungiDB:CJI97_005650"/>
<feature type="transmembrane region" description="Helical" evidence="1">
    <location>
        <begin position="151"/>
        <end position="172"/>
    </location>
</feature>
<feature type="transmembrane region" description="Helical" evidence="1">
    <location>
        <begin position="178"/>
        <end position="198"/>
    </location>
</feature>
<feature type="transmembrane region" description="Helical" evidence="1">
    <location>
        <begin position="116"/>
        <end position="139"/>
    </location>
</feature>
<gene>
    <name evidence="2" type="ORF">QG37_08365</name>
</gene>
<feature type="transmembrane region" description="Helical" evidence="1">
    <location>
        <begin position="240"/>
        <end position="266"/>
    </location>
</feature>
<feature type="transmembrane region" description="Helical" evidence="1">
    <location>
        <begin position="29"/>
        <end position="48"/>
    </location>
</feature>
<proteinExistence type="predicted"/>
<keyword evidence="1" id="KW-1133">Transmembrane helix</keyword>
<feature type="transmembrane region" description="Helical" evidence="1">
    <location>
        <begin position="90"/>
        <end position="110"/>
    </location>
</feature>
<name>A0A0L0NMZ3_CANAR</name>
<evidence type="ECO:0000256" key="1">
    <source>
        <dbReference type="SAM" id="Phobius"/>
    </source>
</evidence>